<dbReference type="EMBL" id="SWFS01000329">
    <property type="protein sequence ID" value="KAA8909987.1"/>
    <property type="molecule type" value="Genomic_DNA"/>
</dbReference>
<feature type="compositionally biased region" description="Acidic residues" evidence="2">
    <location>
        <begin position="307"/>
        <end position="320"/>
    </location>
</feature>
<keyword evidence="1" id="KW-0802">TPR repeat</keyword>
<dbReference type="Pfam" id="PF13181">
    <property type="entry name" value="TPR_8"/>
    <property type="match status" value="2"/>
</dbReference>
<evidence type="ECO:0000313" key="4">
    <source>
        <dbReference type="Proteomes" id="UP000761534"/>
    </source>
</evidence>
<comment type="caution">
    <text evidence="3">The sequence shown here is derived from an EMBL/GenBank/DDBJ whole genome shotgun (WGS) entry which is preliminary data.</text>
</comment>
<organism evidence="3 4">
    <name type="scientific">Trichomonascus ciferrii</name>
    <dbReference type="NCBI Taxonomy" id="44093"/>
    <lineage>
        <taxon>Eukaryota</taxon>
        <taxon>Fungi</taxon>
        <taxon>Dikarya</taxon>
        <taxon>Ascomycota</taxon>
        <taxon>Saccharomycotina</taxon>
        <taxon>Dipodascomycetes</taxon>
        <taxon>Dipodascales</taxon>
        <taxon>Trichomonascaceae</taxon>
        <taxon>Trichomonascus</taxon>
        <taxon>Trichomonascus ciferrii complex</taxon>
    </lineage>
</organism>
<dbReference type="PROSITE" id="PS50005">
    <property type="entry name" value="TPR"/>
    <property type="match status" value="1"/>
</dbReference>
<name>A0A642V7M2_9ASCO</name>
<reference evidence="3" key="1">
    <citation type="journal article" date="2019" name="G3 (Bethesda)">
        <title>Genome Assemblies of Two Rare Opportunistic Yeast Pathogens: Diutina rugosa (syn. Candida rugosa) and Trichomonascus ciferrii (syn. Candida ciferrii).</title>
        <authorList>
            <person name="Mixao V."/>
            <person name="Saus E."/>
            <person name="Hansen A.P."/>
            <person name="Lass-Florl C."/>
            <person name="Gabaldon T."/>
        </authorList>
    </citation>
    <scope>NUCLEOTIDE SEQUENCE</scope>
    <source>
        <strain evidence="3">CBS 4856</strain>
    </source>
</reference>
<evidence type="ECO:0000256" key="1">
    <source>
        <dbReference type="PROSITE-ProRule" id="PRU00339"/>
    </source>
</evidence>
<dbReference type="Gene3D" id="1.25.40.10">
    <property type="entry name" value="Tetratricopeptide repeat domain"/>
    <property type="match status" value="2"/>
</dbReference>
<feature type="repeat" description="TPR" evidence="1">
    <location>
        <begin position="36"/>
        <end position="69"/>
    </location>
</feature>
<evidence type="ECO:0000313" key="3">
    <source>
        <dbReference type="EMBL" id="KAA8909987.1"/>
    </source>
</evidence>
<dbReference type="CDD" id="cd24142">
    <property type="entry name" value="ACL4-like"/>
    <property type="match status" value="1"/>
</dbReference>
<keyword evidence="4" id="KW-1185">Reference proteome</keyword>
<dbReference type="AlphaFoldDB" id="A0A642V7M2"/>
<sequence length="328" mass="36700">MADETVDKAKGLLHASQPQECINLLLPRAEQDPNNVVILQTLGEAYVEIGEPANAYALFEKAAELDGEGKQGGFEKFLWLGQLNGDRIGLGWYEAGLNGLREQYSNATEEDDVAFLKKKISQGLCGMIEIWMTDLCMEPEAESMCDKLITEALMVDDSEAENWSVLGSIRISQQRNDEAKDALNKSFELYNSRQLGNDEVPALIRLCQNMLEMQLLEHTVELTLKTIRLDDNIIEVYYLNGLAHFALFEQFKSQGDQDSMYRNGSKASDSFNLILSMMEDDPENKDDDLAANVDGILASIGDIPEGYSDDEDDDNQDDNEDLKALEDD</sequence>
<dbReference type="InterPro" id="IPR011990">
    <property type="entry name" value="TPR-like_helical_dom_sf"/>
</dbReference>
<dbReference type="Proteomes" id="UP000761534">
    <property type="component" value="Unassembled WGS sequence"/>
</dbReference>
<feature type="region of interest" description="Disordered" evidence="2">
    <location>
        <begin position="300"/>
        <end position="328"/>
    </location>
</feature>
<dbReference type="VEuPathDB" id="FungiDB:TRICI_004290"/>
<dbReference type="InterPro" id="IPR019734">
    <property type="entry name" value="TPR_rpt"/>
</dbReference>
<accession>A0A642V7M2</accession>
<dbReference type="SUPFAM" id="SSF48452">
    <property type="entry name" value="TPR-like"/>
    <property type="match status" value="1"/>
</dbReference>
<evidence type="ECO:0000256" key="2">
    <source>
        <dbReference type="SAM" id="MobiDB-lite"/>
    </source>
</evidence>
<dbReference type="OrthoDB" id="1914839at2759"/>
<proteinExistence type="predicted"/>
<protein>
    <submittedName>
        <fullName evidence="3">Uncharacterized protein</fullName>
    </submittedName>
</protein>
<gene>
    <name evidence="3" type="ORF">TRICI_004290</name>
</gene>